<dbReference type="RefSeq" id="WP_120064078.1">
    <property type="nucleotide sequence ID" value="NZ_QZWH01000011.1"/>
</dbReference>
<evidence type="ECO:0000313" key="3">
    <source>
        <dbReference type="EMBL" id="RJT25973.1"/>
    </source>
</evidence>
<dbReference type="PANTHER" id="PTHR12526:SF630">
    <property type="entry name" value="GLYCOSYLTRANSFERASE"/>
    <property type="match status" value="1"/>
</dbReference>
<dbReference type="Pfam" id="PF00534">
    <property type="entry name" value="Glycos_transf_1"/>
    <property type="match status" value="1"/>
</dbReference>
<dbReference type="GO" id="GO:0016757">
    <property type="term" value="F:glycosyltransferase activity"/>
    <property type="evidence" value="ECO:0007669"/>
    <property type="project" value="InterPro"/>
</dbReference>
<reference evidence="3 4" key="1">
    <citation type="submission" date="2018-09" db="EMBL/GenBank/DDBJ databases">
        <title>Draft genome sequence of Buttiauxella izardii CCUG 35510T.</title>
        <authorList>
            <person name="Salva-Serra F."/>
            <person name="Marathe N."/>
            <person name="Moore E."/>
            <person name="Stadler-Svensson L."/>
            <person name="Engstrom-Jakobsson H."/>
        </authorList>
    </citation>
    <scope>NUCLEOTIDE SEQUENCE [LARGE SCALE GENOMIC DNA]</scope>
    <source>
        <strain evidence="3 4">CCUG 35510</strain>
    </source>
</reference>
<dbReference type="GO" id="GO:1901135">
    <property type="term" value="P:carbohydrate derivative metabolic process"/>
    <property type="evidence" value="ECO:0007669"/>
    <property type="project" value="UniProtKB-ARBA"/>
</dbReference>
<name>A0A3A5JTB1_9ENTR</name>
<keyword evidence="3" id="KW-0808">Transferase</keyword>
<feature type="domain" description="Glycosyl transferase family 1" evidence="1">
    <location>
        <begin position="184"/>
        <end position="332"/>
    </location>
</feature>
<protein>
    <submittedName>
        <fullName evidence="3">Glycosyltransferase</fullName>
    </submittedName>
</protein>
<proteinExistence type="predicted"/>
<gene>
    <name evidence="3" type="ORF">D6029_07035</name>
</gene>
<dbReference type="OrthoDB" id="9801609at2"/>
<dbReference type="InterPro" id="IPR028098">
    <property type="entry name" value="Glyco_trans_4-like_N"/>
</dbReference>
<dbReference type="Pfam" id="PF13477">
    <property type="entry name" value="Glyco_trans_4_2"/>
    <property type="match status" value="1"/>
</dbReference>
<evidence type="ECO:0000259" key="1">
    <source>
        <dbReference type="Pfam" id="PF00534"/>
    </source>
</evidence>
<accession>A0A3A5JTB1</accession>
<dbReference type="EMBL" id="QZWH01000011">
    <property type="protein sequence ID" value="RJT25973.1"/>
    <property type="molecule type" value="Genomic_DNA"/>
</dbReference>
<feature type="domain" description="Glycosyltransferase subfamily 4-like N-terminal" evidence="2">
    <location>
        <begin position="31"/>
        <end position="129"/>
    </location>
</feature>
<comment type="caution">
    <text evidence="3">The sequence shown here is derived from an EMBL/GenBank/DDBJ whole genome shotgun (WGS) entry which is preliminary data.</text>
</comment>
<evidence type="ECO:0000259" key="2">
    <source>
        <dbReference type="Pfam" id="PF13477"/>
    </source>
</evidence>
<dbReference type="Gene3D" id="3.40.50.2000">
    <property type="entry name" value="Glycogen Phosphorylase B"/>
    <property type="match status" value="2"/>
</dbReference>
<dbReference type="AlphaFoldDB" id="A0A3A5JTB1"/>
<organism evidence="3 4">
    <name type="scientific">Buttiauxella izardii</name>
    <dbReference type="NCBI Taxonomy" id="82991"/>
    <lineage>
        <taxon>Bacteria</taxon>
        <taxon>Pseudomonadati</taxon>
        <taxon>Pseudomonadota</taxon>
        <taxon>Gammaproteobacteria</taxon>
        <taxon>Enterobacterales</taxon>
        <taxon>Enterobacteriaceae</taxon>
        <taxon>Buttiauxella</taxon>
    </lineage>
</organism>
<dbReference type="Proteomes" id="UP000276295">
    <property type="component" value="Unassembled WGS sequence"/>
</dbReference>
<dbReference type="InterPro" id="IPR001296">
    <property type="entry name" value="Glyco_trans_1"/>
</dbReference>
<sequence>MKIRKKVLHVLGQLNIGGIESWLVDFINKTSQDYEYHIIVDRPEKGYYEQHLIDLGCKTYHISSPKNKLSYIKDLYATIKIINPDICHSHVSFTNGIVSLVARVCGVNKVISYSHSDRSNFYKNKGLARKALINIQILLTRLFSNYKTAVSRESALCHYKKVNGVSIIPCGKDFSDLVRIEEKLDRKEFGFQENDFVLVNVGRLTAVKNQSFLINLLPQLDAKYKLLIVGDGNLYKELMILVTEMNVEHRVFFAGASKDVLRILRDAADLFLFPSHNEGLGLAAIEAQAAGLPVIASSSIPDEVCLTNDYYSIDVSNPSLWIEKIQTLCNKKMQKSVNYDICSGRYSISNNIRSVIEIYNA</sequence>
<evidence type="ECO:0000313" key="4">
    <source>
        <dbReference type="Proteomes" id="UP000276295"/>
    </source>
</evidence>
<dbReference type="SUPFAM" id="SSF53756">
    <property type="entry name" value="UDP-Glycosyltransferase/glycogen phosphorylase"/>
    <property type="match status" value="1"/>
</dbReference>
<keyword evidence="4" id="KW-1185">Reference proteome</keyword>
<dbReference type="PANTHER" id="PTHR12526">
    <property type="entry name" value="GLYCOSYLTRANSFERASE"/>
    <property type="match status" value="1"/>
</dbReference>